<comment type="cofactor">
    <cofactor evidence="9">
        <name>Mg(2+)</name>
        <dbReference type="ChEBI" id="CHEBI:18420"/>
    </cofactor>
    <text evidence="9">Binds 1 Mg(2+) ion per subunit.</text>
</comment>
<keyword evidence="14" id="KW-1185">Reference proteome</keyword>
<reference evidence="13 14" key="1">
    <citation type="submission" date="2021-05" db="EMBL/GenBank/DDBJ databases">
        <title>Fusibacter ferrireducens sp. nov., an anaerobic, sulfur- and Fe-reducing bacterium isolated from the mangrove sediment.</title>
        <authorList>
            <person name="Qiu D."/>
        </authorList>
    </citation>
    <scope>NUCLEOTIDE SEQUENCE [LARGE SCALE GENOMIC DNA]</scope>
    <source>
        <strain evidence="13 14">DSM 12116</strain>
    </source>
</reference>
<evidence type="ECO:0000256" key="11">
    <source>
        <dbReference type="RuleBase" id="RU004253"/>
    </source>
</evidence>
<keyword evidence="2 9" id="KW-0808">Transferase</keyword>
<name>A0ABS5PU71_9FIRM</name>
<evidence type="ECO:0000256" key="4">
    <source>
        <dbReference type="ARBA" id="ARBA00022842"/>
    </source>
</evidence>
<dbReference type="InterPro" id="IPR034291">
    <property type="entry name" value="TMP_synthase"/>
</dbReference>
<proteinExistence type="inferred from homology"/>
<keyword evidence="3 9" id="KW-0479">Metal-binding</keyword>
<comment type="pathway">
    <text evidence="1 9 11">Cofactor biosynthesis; thiamine diphosphate biosynthesis; thiamine phosphate from 4-amino-2-methyl-5-diphosphomethylpyrimidine and 4-methyl-5-(2-phosphoethyl)-thiazole: step 1/1.</text>
</comment>
<evidence type="ECO:0000256" key="2">
    <source>
        <dbReference type="ARBA" id="ARBA00022679"/>
    </source>
</evidence>
<evidence type="ECO:0000256" key="10">
    <source>
        <dbReference type="RuleBase" id="RU003826"/>
    </source>
</evidence>
<evidence type="ECO:0000256" key="9">
    <source>
        <dbReference type="HAMAP-Rule" id="MF_00097"/>
    </source>
</evidence>
<comment type="function">
    <text evidence="9">Condenses 4-methyl-5-(beta-hydroxyethyl)thiazole monophosphate (THZ-P) and 2-methyl-4-amino-5-hydroxymethyl pyrimidine pyrophosphate (HMP-PP) to form thiamine monophosphate (TMP).</text>
</comment>
<dbReference type="PANTHER" id="PTHR20857">
    <property type="entry name" value="THIAMINE-PHOSPHATE PYROPHOSPHORYLASE"/>
    <property type="match status" value="1"/>
</dbReference>
<feature type="binding site" evidence="9">
    <location>
        <begin position="192"/>
        <end position="193"/>
    </location>
    <ligand>
        <name>2-[(2R,5Z)-2-carboxy-4-methylthiazol-5(2H)-ylidene]ethyl phosphate</name>
        <dbReference type="ChEBI" id="CHEBI:62899"/>
    </ligand>
</feature>
<comment type="caution">
    <text evidence="13">The sequence shown here is derived from an EMBL/GenBank/DDBJ whole genome shotgun (WGS) entry which is preliminary data.</text>
</comment>
<dbReference type="InterPro" id="IPR013785">
    <property type="entry name" value="Aldolase_TIM"/>
</dbReference>
<evidence type="ECO:0000259" key="12">
    <source>
        <dbReference type="Pfam" id="PF02581"/>
    </source>
</evidence>
<accession>A0ABS5PU71</accession>
<feature type="binding site" evidence="9">
    <location>
        <position position="77"/>
    </location>
    <ligand>
        <name>4-amino-2-methyl-5-(diphosphooxymethyl)pyrimidine</name>
        <dbReference type="ChEBI" id="CHEBI:57841"/>
    </ligand>
</feature>
<evidence type="ECO:0000256" key="6">
    <source>
        <dbReference type="ARBA" id="ARBA00047334"/>
    </source>
</evidence>
<dbReference type="PANTHER" id="PTHR20857:SF15">
    <property type="entry name" value="THIAMINE-PHOSPHATE SYNTHASE"/>
    <property type="match status" value="1"/>
</dbReference>
<evidence type="ECO:0000256" key="3">
    <source>
        <dbReference type="ARBA" id="ARBA00022723"/>
    </source>
</evidence>
<evidence type="ECO:0000256" key="1">
    <source>
        <dbReference type="ARBA" id="ARBA00005165"/>
    </source>
</evidence>
<feature type="binding site" evidence="9">
    <location>
        <position position="145"/>
    </location>
    <ligand>
        <name>4-amino-2-methyl-5-(diphosphooxymethyl)pyrimidine</name>
        <dbReference type="ChEBI" id="CHEBI:57841"/>
    </ligand>
</feature>
<dbReference type="CDD" id="cd00564">
    <property type="entry name" value="TMP_TenI"/>
    <property type="match status" value="1"/>
</dbReference>
<dbReference type="RefSeq" id="WP_213238498.1">
    <property type="nucleotide sequence ID" value="NZ_JAHBCL010000050.1"/>
</dbReference>
<protein>
    <recommendedName>
        <fullName evidence="9">Thiamine-phosphate synthase</fullName>
        <shortName evidence="9">TP synthase</shortName>
        <shortName evidence="9">TPS</shortName>
        <ecNumber evidence="9">2.5.1.3</ecNumber>
    </recommendedName>
    <alternativeName>
        <fullName evidence="9">Thiamine-phosphate pyrophosphorylase</fullName>
        <shortName evidence="9">TMP pyrophosphorylase</shortName>
        <shortName evidence="9">TMP-PPase</shortName>
    </alternativeName>
</protein>
<gene>
    <name evidence="9 13" type="primary">thiE</name>
    <name evidence="13" type="ORF">KHM83_18385</name>
</gene>
<dbReference type="SUPFAM" id="SSF51391">
    <property type="entry name" value="Thiamin phosphate synthase"/>
    <property type="match status" value="1"/>
</dbReference>
<comment type="catalytic activity">
    <reaction evidence="8 9 10">
        <text>2-[(2R,5Z)-2-carboxy-4-methylthiazol-5(2H)-ylidene]ethyl phosphate + 4-amino-2-methyl-5-(diphosphooxymethyl)pyrimidine + 2 H(+) = thiamine phosphate + CO2 + diphosphate</text>
        <dbReference type="Rhea" id="RHEA:47844"/>
        <dbReference type="ChEBI" id="CHEBI:15378"/>
        <dbReference type="ChEBI" id="CHEBI:16526"/>
        <dbReference type="ChEBI" id="CHEBI:33019"/>
        <dbReference type="ChEBI" id="CHEBI:37575"/>
        <dbReference type="ChEBI" id="CHEBI:57841"/>
        <dbReference type="ChEBI" id="CHEBI:62899"/>
        <dbReference type="EC" id="2.5.1.3"/>
    </reaction>
</comment>
<dbReference type="Gene3D" id="3.20.20.70">
    <property type="entry name" value="Aldolase class I"/>
    <property type="match status" value="1"/>
</dbReference>
<comment type="catalytic activity">
    <reaction evidence="7 9 10">
        <text>2-(2-carboxy-4-methylthiazol-5-yl)ethyl phosphate + 4-amino-2-methyl-5-(diphosphooxymethyl)pyrimidine + 2 H(+) = thiamine phosphate + CO2 + diphosphate</text>
        <dbReference type="Rhea" id="RHEA:47848"/>
        <dbReference type="ChEBI" id="CHEBI:15378"/>
        <dbReference type="ChEBI" id="CHEBI:16526"/>
        <dbReference type="ChEBI" id="CHEBI:33019"/>
        <dbReference type="ChEBI" id="CHEBI:37575"/>
        <dbReference type="ChEBI" id="CHEBI:57841"/>
        <dbReference type="ChEBI" id="CHEBI:62890"/>
        <dbReference type="EC" id="2.5.1.3"/>
    </reaction>
</comment>
<keyword evidence="4 9" id="KW-0460">Magnesium</keyword>
<evidence type="ECO:0000256" key="7">
    <source>
        <dbReference type="ARBA" id="ARBA00047851"/>
    </source>
</evidence>
<organism evidence="13 14">
    <name type="scientific">Fusibacter paucivorans</name>
    <dbReference type="NCBI Taxonomy" id="76009"/>
    <lineage>
        <taxon>Bacteria</taxon>
        <taxon>Bacillati</taxon>
        <taxon>Bacillota</taxon>
        <taxon>Clostridia</taxon>
        <taxon>Eubacteriales</taxon>
        <taxon>Eubacteriales Family XII. Incertae Sedis</taxon>
        <taxon>Fusibacter</taxon>
    </lineage>
</organism>
<feature type="binding site" evidence="9">
    <location>
        <begin position="142"/>
        <end position="144"/>
    </location>
    <ligand>
        <name>2-[(2R,5Z)-2-carboxy-4-methylthiazol-5(2H)-ylidene]ethyl phosphate</name>
        <dbReference type="ChEBI" id="CHEBI:62899"/>
    </ligand>
</feature>
<comment type="catalytic activity">
    <reaction evidence="6 9 10">
        <text>4-methyl-5-(2-phosphooxyethyl)-thiazole + 4-amino-2-methyl-5-(diphosphooxymethyl)pyrimidine + H(+) = thiamine phosphate + diphosphate</text>
        <dbReference type="Rhea" id="RHEA:22328"/>
        <dbReference type="ChEBI" id="CHEBI:15378"/>
        <dbReference type="ChEBI" id="CHEBI:33019"/>
        <dbReference type="ChEBI" id="CHEBI:37575"/>
        <dbReference type="ChEBI" id="CHEBI:57841"/>
        <dbReference type="ChEBI" id="CHEBI:58296"/>
        <dbReference type="EC" id="2.5.1.3"/>
    </reaction>
</comment>
<feature type="binding site" evidence="9">
    <location>
        <position position="97"/>
    </location>
    <ligand>
        <name>Mg(2+)</name>
        <dbReference type="ChEBI" id="CHEBI:18420"/>
    </ligand>
</feature>
<dbReference type="InterPro" id="IPR036206">
    <property type="entry name" value="ThiamineP_synth_sf"/>
</dbReference>
<feature type="binding site" evidence="9">
    <location>
        <position position="116"/>
    </location>
    <ligand>
        <name>4-amino-2-methyl-5-(diphosphooxymethyl)pyrimidine</name>
        <dbReference type="ChEBI" id="CHEBI:57841"/>
    </ligand>
</feature>
<evidence type="ECO:0000256" key="8">
    <source>
        <dbReference type="ARBA" id="ARBA00047883"/>
    </source>
</evidence>
<feature type="binding site" evidence="9">
    <location>
        <position position="172"/>
    </location>
    <ligand>
        <name>2-[(2R,5Z)-2-carboxy-4-methylthiazol-5(2H)-ylidene]ethyl phosphate</name>
        <dbReference type="ChEBI" id="CHEBI:62899"/>
    </ligand>
</feature>
<feature type="domain" description="Thiamine phosphate synthase/TenI" evidence="12">
    <location>
        <begin position="15"/>
        <end position="195"/>
    </location>
</feature>
<evidence type="ECO:0000313" key="13">
    <source>
        <dbReference type="EMBL" id="MBS7528641.1"/>
    </source>
</evidence>
<dbReference type="EC" id="2.5.1.3" evidence="9"/>
<feature type="binding site" evidence="9">
    <location>
        <position position="78"/>
    </location>
    <ligand>
        <name>Mg(2+)</name>
        <dbReference type="ChEBI" id="CHEBI:18420"/>
    </ligand>
</feature>
<keyword evidence="5 9" id="KW-0784">Thiamine biosynthesis</keyword>
<dbReference type="Pfam" id="PF02581">
    <property type="entry name" value="TMP-TENI"/>
    <property type="match status" value="1"/>
</dbReference>
<dbReference type="GO" id="GO:0004789">
    <property type="term" value="F:thiamine-phosphate diphosphorylase activity"/>
    <property type="evidence" value="ECO:0007669"/>
    <property type="project" value="UniProtKB-EC"/>
</dbReference>
<evidence type="ECO:0000256" key="5">
    <source>
        <dbReference type="ARBA" id="ARBA00022977"/>
    </source>
</evidence>
<dbReference type="NCBIfam" id="TIGR00693">
    <property type="entry name" value="thiE"/>
    <property type="match status" value="1"/>
</dbReference>
<feature type="binding site" evidence="9">
    <location>
        <begin position="45"/>
        <end position="49"/>
    </location>
    <ligand>
        <name>4-amino-2-methyl-5-(diphosphooxymethyl)pyrimidine</name>
        <dbReference type="ChEBI" id="CHEBI:57841"/>
    </ligand>
</feature>
<evidence type="ECO:0000313" key="14">
    <source>
        <dbReference type="Proteomes" id="UP000746471"/>
    </source>
</evidence>
<dbReference type="HAMAP" id="MF_00097">
    <property type="entry name" value="TMP_synthase"/>
    <property type="match status" value="1"/>
</dbReference>
<sequence length="217" mass="23295">MNINKMTFVTNMLKLYLVTDRRYHPEMPLDQQVRTAIEGGVTSVQLREKDLSEADYIEIGKSVHAVTHSLGIPLIINDHPTVAKAIGAEGVHLGQDDGDVDAARKLLGANAIIGVTAKSVEQAITAERCGADYLGVGALFSSKSKTSAKRISFELFDSIAQSVKIPIVGIGGINIDNLHYLAGHSMAGVAVVSALLDQPDILGGTRRFYQQLSEVLK</sequence>
<comment type="similarity">
    <text evidence="9 10">Belongs to the thiamine-phosphate synthase family.</text>
</comment>
<dbReference type="Proteomes" id="UP000746471">
    <property type="component" value="Unassembled WGS sequence"/>
</dbReference>
<dbReference type="InterPro" id="IPR022998">
    <property type="entry name" value="ThiamineP_synth_TenI"/>
</dbReference>
<dbReference type="EMBL" id="JAHBCL010000050">
    <property type="protein sequence ID" value="MBS7528641.1"/>
    <property type="molecule type" value="Genomic_DNA"/>
</dbReference>